<dbReference type="PANTHER" id="PTHR10846:SF8">
    <property type="entry name" value="INNER MEMBRANE PROTEIN YRBG"/>
    <property type="match status" value="1"/>
</dbReference>
<evidence type="ECO:0000256" key="5">
    <source>
        <dbReference type="SAM" id="Phobius"/>
    </source>
</evidence>
<evidence type="ECO:0000313" key="8">
    <source>
        <dbReference type="Proteomes" id="UP000003781"/>
    </source>
</evidence>
<keyword evidence="4 5" id="KW-0472">Membrane</keyword>
<comment type="subcellular location">
    <subcellularLocation>
        <location evidence="1">Membrane</location>
        <topology evidence="1">Multi-pass membrane protein</topology>
    </subcellularLocation>
</comment>
<organism evidence="7 8">
    <name type="scientific">Crocosphaera chwakensis CCY0110</name>
    <dbReference type="NCBI Taxonomy" id="391612"/>
    <lineage>
        <taxon>Bacteria</taxon>
        <taxon>Bacillati</taxon>
        <taxon>Cyanobacteriota</taxon>
        <taxon>Cyanophyceae</taxon>
        <taxon>Oscillatoriophycideae</taxon>
        <taxon>Chroococcales</taxon>
        <taxon>Aphanothecaceae</taxon>
        <taxon>Crocosphaera</taxon>
        <taxon>Crocosphaera chwakensis</taxon>
    </lineage>
</organism>
<keyword evidence="3 5" id="KW-1133">Transmembrane helix</keyword>
<feature type="transmembrane region" description="Helical" evidence="5">
    <location>
        <begin position="6"/>
        <end position="25"/>
    </location>
</feature>
<dbReference type="EMBL" id="AAXW01000028">
    <property type="protein sequence ID" value="EAZ90254.1"/>
    <property type="molecule type" value="Genomic_DNA"/>
</dbReference>
<dbReference type="eggNOG" id="COG0530">
    <property type="taxonomic scope" value="Bacteria"/>
</dbReference>
<name>A3ITG9_9CHRO</name>
<feature type="transmembrane region" description="Helical" evidence="5">
    <location>
        <begin position="276"/>
        <end position="296"/>
    </location>
</feature>
<evidence type="ECO:0000256" key="4">
    <source>
        <dbReference type="ARBA" id="ARBA00023136"/>
    </source>
</evidence>
<dbReference type="Pfam" id="PF01699">
    <property type="entry name" value="Na_Ca_ex"/>
    <property type="match status" value="2"/>
</dbReference>
<evidence type="ECO:0000313" key="7">
    <source>
        <dbReference type="EMBL" id="EAZ90254.1"/>
    </source>
</evidence>
<reference evidence="7 8" key="1">
    <citation type="submission" date="2007-03" db="EMBL/GenBank/DDBJ databases">
        <authorList>
            <person name="Stal L."/>
            <person name="Ferriera S."/>
            <person name="Johnson J."/>
            <person name="Kravitz S."/>
            <person name="Beeson K."/>
            <person name="Sutton G."/>
            <person name="Rogers Y.-H."/>
            <person name="Friedman R."/>
            <person name="Frazier M."/>
            <person name="Venter J.C."/>
        </authorList>
    </citation>
    <scope>NUCLEOTIDE SEQUENCE [LARGE SCALE GENOMIC DNA]</scope>
    <source>
        <strain evidence="7 8">CCY0110</strain>
    </source>
</reference>
<evidence type="ECO:0000256" key="3">
    <source>
        <dbReference type="ARBA" id="ARBA00022989"/>
    </source>
</evidence>
<dbReference type="AlphaFoldDB" id="A3ITG9"/>
<feature type="transmembrane region" description="Helical" evidence="5">
    <location>
        <begin position="331"/>
        <end position="357"/>
    </location>
</feature>
<keyword evidence="8" id="KW-1185">Reference proteome</keyword>
<dbReference type="GO" id="GO:0006874">
    <property type="term" value="P:intracellular calcium ion homeostasis"/>
    <property type="evidence" value="ECO:0007669"/>
    <property type="project" value="TreeGrafter"/>
</dbReference>
<protein>
    <recommendedName>
        <fullName evidence="6">Sodium/calcium exchanger membrane region domain-containing protein</fullName>
    </recommendedName>
</protein>
<proteinExistence type="predicted"/>
<dbReference type="PANTHER" id="PTHR10846">
    <property type="entry name" value="SODIUM/POTASSIUM/CALCIUM EXCHANGER"/>
    <property type="match status" value="1"/>
</dbReference>
<evidence type="ECO:0000256" key="2">
    <source>
        <dbReference type="ARBA" id="ARBA00022692"/>
    </source>
</evidence>
<feature type="transmembrane region" description="Helical" evidence="5">
    <location>
        <begin position="308"/>
        <end position="325"/>
    </location>
</feature>
<keyword evidence="2 5" id="KW-0812">Transmembrane</keyword>
<dbReference type="OrthoDB" id="9794225at2"/>
<dbReference type="RefSeq" id="WP_008276677.1">
    <property type="nucleotide sequence ID" value="NZ_AAXW01000028.1"/>
</dbReference>
<feature type="transmembrane region" description="Helical" evidence="5">
    <location>
        <begin position="105"/>
        <end position="122"/>
    </location>
</feature>
<dbReference type="GO" id="GO:0005886">
    <property type="term" value="C:plasma membrane"/>
    <property type="evidence" value="ECO:0007669"/>
    <property type="project" value="TreeGrafter"/>
</dbReference>
<dbReference type="Proteomes" id="UP000003781">
    <property type="component" value="Unassembled WGS sequence"/>
</dbReference>
<feature type="transmembrane region" description="Helical" evidence="5">
    <location>
        <begin position="248"/>
        <end position="270"/>
    </location>
</feature>
<dbReference type="GO" id="GO:0008273">
    <property type="term" value="F:calcium, potassium:sodium antiporter activity"/>
    <property type="evidence" value="ECO:0007669"/>
    <property type="project" value="TreeGrafter"/>
</dbReference>
<feature type="transmembrane region" description="Helical" evidence="5">
    <location>
        <begin position="128"/>
        <end position="147"/>
    </location>
</feature>
<feature type="transmembrane region" description="Helical" evidence="5">
    <location>
        <begin position="71"/>
        <end position="98"/>
    </location>
</feature>
<feature type="transmembrane region" description="Helical" evidence="5">
    <location>
        <begin position="32"/>
        <end position="51"/>
    </location>
</feature>
<comment type="caution">
    <text evidence="7">The sequence shown here is derived from an EMBL/GenBank/DDBJ whole genome shotgun (WGS) entry which is preliminary data.</text>
</comment>
<dbReference type="InterPro" id="IPR044880">
    <property type="entry name" value="NCX_ion-bd_dom_sf"/>
</dbReference>
<accession>A3ITG9</accession>
<dbReference type="InterPro" id="IPR004481">
    <property type="entry name" value="K/Na/Ca-exchanger"/>
</dbReference>
<evidence type="ECO:0000256" key="1">
    <source>
        <dbReference type="ARBA" id="ARBA00004141"/>
    </source>
</evidence>
<sequence>MNFIFVFGLLVAGLVLLVVGAEILVRGAARLAGSLGISPLVIGLTIVSYGTSSPEMAVAVQSSLVGEADLALGNVIGSNIFNILVILGLSSLAIPLMVAQQLIRLDVPIMIGVFCLTFFFGLDGTINRSDGIILLIGGIIYTGFLIYQGSKESSDPDSEYETEYGNKGPLSLMQWIKNIAFILLGVGFLVLGSQWLVESATTIARQIGVSDLIIGLTIVAAGTSLPELATSVVAAIKGERDIAVGNVVGSNIFNILTVLAVCAMVSPIGVPVSDAVLHFDLPVMVAIAIACLPIFFTGNVIARWEGCLFLSYYIAYTTYLILYATEHDGLTIFSSVMLFFVIPITVITLIIVTLNSLRKKQQTKQLRNQSIEDKDEFN</sequence>
<feature type="domain" description="Sodium/calcium exchanger membrane region" evidence="6">
    <location>
        <begin position="179"/>
        <end position="321"/>
    </location>
</feature>
<feature type="domain" description="Sodium/calcium exchanger membrane region" evidence="6">
    <location>
        <begin position="6"/>
        <end position="146"/>
    </location>
</feature>
<feature type="transmembrane region" description="Helical" evidence="5">
    <location>
        <begin position="179"/>
        <end position="197"/>
    </location>
</feature>
<dbReference type="GO" id="GO:0005262">
    <property type="term" value="F:calcium channel activity"/>
    <property type="evidence" value="ECO:0007669"/>
    <property type="project" value="TreeGrafter"/>
</dbReference>
<feature type="transmembrane region" description="Helical" evidence="5">
    <location>
        <begin position="212"/>
        <end position="236"/>
    </location>
</feature>
<evidence type="ECO:0000259" key="6">
    <source>
        <dbReference type="Pfam" id="PF01699"/>
    </source>
</evidence>
<dbReference type="Gene3D" id="1.20.1420.30">
    <property type="entry name" value="NCX, central ion-binding region"/>
    <property type="match status" value="2"/>
</dbReference>
<gene>
    <name evidence="7" type="ORF">CY0110_04563</name>
</gene>
<dbReference type="NCBIfam" id="TIGR00367">
    <property type="entry name" value="calcium/sodium antiporter"/>
    <property type="match status" value="1"/>
</dbReference>
<dbReference type="InterPro" id="IPR004837">
    <property type="entry name" value="NaCa_Exmemb"/>
</dbReference>